<gene>
    <name evidence="1" type="ordered locus">VIT_18s0117g00330</name>
</gene>
<dbReference type="EMBL" id="FN594973">
    <property type="protein sequence ID" value="CCB45112.1"/>
    <property type="molecule type" value="Genomic_DNA"/>
</dbReference>
<dbReference type="Proteomes" id="UP000009183">
    <property type="component" value="Chromosome 18"/>
</dbReference>
<evidence type="ECO:0000313" key="1">
    <source>
        <dbReference type="EMBL" id="CCB45112.1"/>
    </source>
</evidence>
<reference evidence="2" key="1">
    <citation type="journal article" date="2007" name="Nature">
        <title>The grapevine genome sequence suggests ancestral hexaploidization in major angiosperm phyla.</title>
        <authorList>
            <consortium name="The French-Italian Public Consortium for Grapevine Genome Characterization."/>
            <person name="Jaillon O."/>
            <person name="Aury J.-M."/>
            <person name="Noel B."/>
            <person name="Policriti A."/>
            <person name="Clepet C."/>
            <person name="Casagrande A."/>
            <person name="Choisne N."/>
            <person name="Aubourg S."/>
            <person name="Vitulo N."/>
            <person name="Jubin C."/>
            <person name="Vezzi A."/>
            <person name="Legeai F."/>
            <person name="Hugueney P."/>
            <person name="Dasilva C."/>
            <person name="Horner D."/>
            <person name="Mica E."/>
            <person name="Jublot D."/>
            <person name="Poulain J."/>
            <person name="Bruyere C."/>
            <person name="Billault A."/>
            <person name="Segurens B."/>
            <person name="Gouyvenoux M."/>
            <person name="Ugarte E."/>
            <person name="Cattonaro F."/>
            <person name="Anthouard V."/>
            <person name="Vico V."/>
            <person name="Del Fabbro C."/>
            <person name="Alaux M."/>
            <person name="Di Gaspero G."/>
            <person name="Dumas V."/>
            <person name="Felice N."/>
            <person name="Paillard S."/>
            <person name="Juman I."/>
            <person name="Moroldo M."/>
            <person name="Scalabrin S."/>
            <person name="Canaguier A."/>
            <person name="Le Clainche I."/>
            <person name="Malacrida G."/>
            <person name="Durand E."/>
            <person name="Pesole G."/>
            <person name="Laucou V."/>
            <person name="Chatelet P."/>
            <person name="Merdinoglu D."/>
            <person name="Delledonne M."/>
            <person name="Pezzotti M."/>
            <person name="Lecharny A."/>
            <person name="Scarpelli C."/>
            <person name="Artiguenave F."/>
            <person name="Pe M.E."/>
            <person name="Valle G."/>
            <person name="Morgante M."/>
            <person name="Caboche M."/>
            <person name="Adam-Blondon A.-F."/>
            <person name="Weissenbach J."/>
            <person name="Quetier F."/>
            <person name="Wincker P."/>
        </authorList>
    </citation>
    <scope>NUCLEOTIDE SEQUENCE [LARGE SCALE GENOMIC DNA]</scope>
    <source>
        <strain evidence="2">cv. Pinot noir / PN40024</strain>
    </source>
</reference>
<proteinExistence type="predicted"/>
<dbReference type="AlphaFoldDB" id="F6GYS6"/>
<organism evidence="1 2">
    <name type="scientific">Vitis vinifera</name>
    <name type="common">Grape</name>
    <dbReference type="NCBI Taxonomy" id="29760"/>
    <lineage>
        <taxon>Eukaryota</taxon>
        <taxon>Viridiplantae</taxon>
        <taxon>Streptophyta</taxon>
        <taxon>Embryophyta</taxon>
        <taxon>Tracheophyta</taxon>
        <taxon>Spermatophyta</taxon>
        <taxon>Magnoliopsida</taxon>
        <taxon>eudicotyledons</taxon>
        <taxon>Gunneridae</taxon>
        <taxon>Pentapetalae</taxon>
        <taxon>rosids</taxon>
        <taxon>Vitales</taxon>
        <taxon>Vitaceae</taxon>
        <taxon>Viteae</taxon>
        <taxon>Vitis</taxon>
    </lineage>
</organism>
<name>F6GYS6_VITVI</name>
<dbReference type="HOGENOM" id="CLU_2781059_0_0_1"/>
<evidence type="ECO:0000313" key="2">
    <source>
        <dbReference type="Proteomes" id="UP000009183"/>
    </source>
</evidence>
<accession>F6GYS6</accession>
<dbReference type="PaxDb" id="29760-VIT_18s0117g00330.t01"/>
<dbReference type="InParanoid" id="F6GYS6"/>
<protein>
    <submittedName>
        <fullName evidence="1">Uncharacterized protein</fullName>
    </submittedName>
</protein>
<sequence>MCGYGERKGAKEHDRHIGALRKIGCSTQLPRKWLAKMLEDVATINLNSEVVILAKMMIQMVENVGHTVF</sequence>
<keyword evidence="2" id="KW-1185">Reference proteome</keyword>